<evidence type="ECO:0000313" key="1">
    <source>
        <dbReference type="EMBL" id="TMS39904.1"/>
    </source>
</evidence>
<dbReference type="EMBL" id="AZBU02000001">
    <property type="protein sequence ID" value="TMS39904.1"/>
    <property type="molecule type" value="Genomic_DNA"/>
</dbReference>
<name>A0A4U8V3X0_STECR</name>
<proteinExistence type="predicted"/>
<comment type="caution">
    <text evidence="1">The sequence shown here is derived from an EMBL/GenBank/DDBJ whole genome shotgun (WGS) entry which is preliminary data.</text>
</comment>
<protein>
    <submittedName>
        <fullName evidence="1">Uncharacterized protein</fullName>
    </submittedName>
</protein>
<organism evidence="1">
    <name type="scientific">Steinernema carpocapsae</name>
    <name type="common">Entomopathogenic nematode</name>
    <dbReference type="NCBI Taxonomy" id="34508"/>
    <lineage>
        <taxon>Eukaryota</taxon>
        <taxon>Metazoa</taxon>
        <taxon>Ecdysozoa</taxon>
        <taxon>Nematoda</taxon>
        <taxon>Chromadorea</taxon>
        <taxon>Rhabditida</taxon>
        <taxon>Tylenchina</taxon>
        <taxon>Panagrolaimomorpha</taxon>
        <taxon>Strongyloidoidea</taxon>
        <taxon>Steinernematidae</taxon>
        <taxon>Steinernema</taxon>
    </lineage>
</organism>
<reference evidence="1" key="3">
    <citation type="journal article" date="2019" name="G3 (Bethesda)">
        <title>Hybrid Assembly of the Genome of the Entomopathogenic Nematode Steinernema carpocapsae Identifies the X-Chromosome.</title>
        <authorList>
            <person name="Serra L."/>
            <person name="Macchietto M."/>
            <person name="Macias-Munoz A."/>
            <person name="McGill C.J."/>
            <person name="Rodriguez I.M."/>
            <person name="Rodriguez B."/>
            <person name="Murad R."/>
            <person name="Mortazavi A."/>
        </authorList>
    </citation>
    <scope>NUCLEOTIDE SEQUENCE [LARGE SCALE GENOMIC DNA]</scope>
    <source>
        <strain evidence="1">ALL</strain>
    </source>
</reference>
<dbReference type="AlphaFoldDB" id="A0A4U8V3X0"/>
<accession>A0A4U8V3X0</accession>
<sequence length="100" mass="11372">MLKVHAFLSAVFSEHQIHKPNVKNANSLVLRDSTHVISILTNQLSKIDSLRKTNQKCLWSLFSKNSDDLFLIPACEKGVQLPQKDGFQNGRYLRYGYPLG</sequence>
<reference evidence="1" key="1">
    <citation type="submission" date="2013-11" db="EMBL/GenBank/DDBJ databases">
        <authorList>
            <person name="Sternberg P."/>
            <person name="Dillman A."/>
            <person name="Macchietto M."/>
        </authorList>
    </citation>
    <scope>NUCLEOTIDE SEQUENCE</scope>
    <source>
        <strain evidence="1">ALL</strain>
    </source>
</reference>
<reference evidence="1" key="2">
    <citation type="journal article" date="2015" name="Genome Biol.">
        <title>Comparative genomics of Steinernema reveals deeply conserved gene regulatory networks.</title>
        <authorList>
            <person name="Dillman A.R."/>
            <person name="Macchietto M."/>
            <person name="Porter C.F."/>
            <person name="Rogers A."/>
            <person name="Williams B."/>
            <person name="Antoshechkin I."/>
            <person name="Lee M.M."/>
            <person name="Goodwin Z."/>
            <person name="Lu X."/>
            <person name="Lewis E.E."/>
            <person name="Goodrich-Blair H."/>
            <person name="Stock S.P."/>
            <person name="Adams B.J."/>
            <person name="Sternberg P.W."/>
            <person name="Mortazavi A."/>
        </authorList>
    </citation>
    <scope>NUCLEOTIDE SEQUENCE [LARGE SCALE GENOMIC DNA]</scope>
    <source>
        <strain evidence="1">ALL</strain>
    </source>
</reference>
<gene>
    <name evidence="1" type="ORF">L596_006360</name>
</gene>